<evidence type="ECO:0000256" key="15">
    <source>
        <dbReference type="PROSITE-ProRule" id="PRU01356"/>
    </source>
</evidence>
<feature type="binding site" description="axial binding residue" evidence="15">
    <location>
        <position position="48"/>
    </location>
    <ligand>
        <name>heme</name>
        <dbReference type="ChEBI" id="CHEBI:30413"/>
    </ligand>
    <ligandPart>
        <name>Fe</name>
        <dbReference type="ChEBI" id="CHEBI:18248"/>
    </ligandPart>
</feature>
<feature type="disulfide bond" evidence="15">
    <location>
        <begin position="44"/>
        <end position="51"/>
    </location>
</feature>
<comment type="caution">
    <text evidence="15">Lacks conserved residue(s) required for the propagation of feature annotation.</text>
</comment>
<feature type="signal peptide" evidence="17">
    <location>
        <begin position="1"/>
        <end position="21"/>
    </location>
</feature>
<evidence type="ECO:0000256" key="4">
    <source>
        <dbReference type="ARBA" id="ARBA00022475"/>
    </source>
</evidence>
<reference evidence="19 20" key="1">
    <citation type="submission" date="2015-06" db="EMBL/GenBank/DDBJ databases">
        <title>Survival trade-offs in plant roots during colonization by closely related pathogenic and mutualistic fungi.</title>
        <authorList>
            <person name="Hacquard S."/>
            <person name="Kracher B."/>
            <person name="Hiruma K."/>
            <person name="Weinman A."/>
            <person name="Muench P."/>
            <person name="Garrido Oter R."/>
            <person name="Ver Loren van Themaat E."/>
            <person name="Dallerey J.-F."/>
            <person name="Damm U."/>
            <person name="Henrissat B."/>
            <person name="Lespinet O."/>
            <person name="Thon M."/>
            <person name="Kemen E."/>
            <person name="McHardy A.C."/>
            <person name="Schulze-Lefert P."/>
            <person name="O'Connell R.J."/>
        </authorList>
    </citation>
    <scope>NUCLEOTIDE SEQUENCE [LARGE SCALE GENOMIC DNA]</scope>
    <source>
        <strain evidence="19 20">MAFF 238704</strain>
    </source>
</reference>
<feature type="compositionally biased region" description="Low complexity" evidence="16">
    <location>
        <begin position="173"/>
        <end position="188"/>
    </location>
</feature>
<dbReference type="Proteomes" id="UP000076584">
    <property type="component" value="Unassembled WGS sequence"/>
</dbReference>
<dbReference type="PROSITE" id="PS52012">
    <property type="entry name" value="CFEM"/>
    <property type="match status" value="1"/>
</dbReference>
<evidence type="ECO:0000256" key="11">
    <source>
        <dbReference type="ARBA" id="ARBA00023136"/>
    </source>
</evidence>
<comment type="subcellular location">
    <subcellularLocation>
        <location evidence="1">Cell membrane</location>
        <topology evidence="1">Lipid-anchor</topology>
        <topology evidence="1">GPI-anchor</topology>
    </subcellularLocation>
    <subcellularLocation>
        <location evidence="2">Secreted</location>
    </subcellularLocation>
</comment>
<dbReference type="GO" id="GO:0005576">
    <property type="term" value="C:extracellular region"/>
    <property type="evidence" value="ECO:0007669"/>
    <property type="project" value="UniProtKB-SubCell"/>
</dbReference>
<keyword evidence="12 15" id="KW-1015">Disulfide bond</keyword>
<dbReference type="EMBL" id="LFIW01001529">
    <property type="protein sequence ID" value="KZL81952.1"/>
    <property type="molecule type" value="Genomic_DNA"/>
</dbReference>
<evidence type="ECO:0000256" key="9">
    <source>
        <dbReference type="ARBA" id="ARBA00022729"/>
    </source>
</evidence>
<feature type="disulfide bond" evidence="15">
    <location>
        <begin position="53"/>
        <end position="86"/>
    </location>
</feature>
<keyword evidence="11" id="KW-0472">Membrane</keyword>
<dbReference type="InterPro" id="IPR051735">
    <property type="entry name" value="CFEM_domain"/>
</dbReference>
<keyword evidence="20" id="KW-1185">Reference proteome</keyword>
<evidence type="ECO:0000256" key="1">
    <source>
        <dbReference type="ARBA" id="ARBA00004609"/>
    </source>
</evidence>
<evidence type="ECO:0000256" key="8">
    <source>
        <dbReference type="ARBA" id="ARBA00022723"/>
    </source>
</evidence>
<keyword evidence="4" id="KW-1003">Cell membrane</keyword>
<keyword evidence="5" id="KW-0964">Secreted</keyword>
<evidence type="ECO:0000256" key="10">
    <source>
        <dbReference type="ARBA" id="ARBA00023004"/>
    </source>
</evidence>
<feature type="domain" description="CFEM" evidence="18">
    <location>
        <begin position="1"/>
        <end position="113"/>
    </location>
</feature>
<dbReference type="GO" id="GO:0098552">
    <property type="term" value="C:side of membrane"/>
    <property type="evidence" value="ECO:0007669"/>
    <property type="project" value="UniProtKB-KW"/>
</dbReference>
<feature type="compositionally biased region" description="Low complexity" evidence="16">
    <location>
        <begin position="137"/>
        <end position="165"/>
    </location>
</feature>
<feature type="compositionally biased region" description="Pro residues" evidence="16">
    <location>
        <begin position="95"/>
        <end position="113"/>
    </location>
</feature>
<keyword evidence="6 15" id="KW-0349">Heme</keyword>
<evidence type="ECO:0000256" key="3">
    <source>
        <dbReference type="ARBA" id="ARBA00010031"/>
    </source>
</evidence>
<keyword evidence="7" id="KW-0336">GPI-anchor</keyword>
<evidence type="ECO:0000256" key="14">
    <source>
        <dbReference type="ARBA" id="ARBA00023288"/>
    </source>
</evidence>
<gene>
    <name evidence="19" type="ORF">CI238_05924</name>
</gene>
<comment type="similarity">
    <text evidence="3">Belongs to the RBT5 family.</text>
</comment>
<feature type="chain" id="PRO_5007884481" evidence="17">
    <location>
        <begin position="22"/>
        <end position="188"/>
    </location>
</feature>
<dbReference type="SMART" id="SM00747">
    <property type="entry name" value="CFEM"/>
    <property type="match status" value="1"/>
</dbReference>
<keyword evidence="14" id="KW-0449">Lipoprotein</keyword>
<proteinExistence type="inferred from homology"/>
<feature type="compositionally biased region" description="Low complexity" evidence="16">
    <location>
        <begin position="114"/>
        <end position="129"/>
    </location>
</feature>
<evidence type="ECO:0000313" key="20">
    <source>
        <dbReference type="Proteomes" id="UP000076584"/>
    </source>
</evidence>
<dbReference type="PANTHER" id="PTHR37928">
    <property type="entry name" value="CFEM DOMAIN PROTEIN (AFU_ORTHOLOGUE AFUA_6G14090)"/>
    <property type="match status" value="1"/>
</dbReference>
<evidence type="ECO:0000256" key="12">
    <source>
        <dbReference type="ARBA" id="ARBA00023157"/>
    </source>
</evidence>
<keyword evidence="13" id="KW-0325">Glycoprotein</keyword>
<dbReference type="PANTHER" id="PTHR37928:SF1">
    <property type="entry name" value="CFEM DOMAIN PROTEIN (AFU_ORTHOLOGUE AFUA_6G14090)"/>
    <property type="match status" value="1"/>
</dbReference>
<evidence type="ECO:0000256" key="16">
    <source>
        <dbReference type="SAM" id="MobiDB-lite"/>
    </source>
</evidence>
<dbReference type="Pfam" id="PF05730">
    <property type="entry name" value="CFEM"/>
    <property type="match status" value="1"/>
</dbReference>
<feature type="region of interest" description="Disordered" evidence="16">
    <location>
        <begin position="91"/>
        <end position="188"/>
    </location>
</feature>
<evidence type="ECO:0000256" key="6">
    <source>
        <dbReference type="ARBA" id="ARBA00022617"/>
    </source>
</evidence>
<dbReference type="InterPro" id="IPR008427">
    <property type="entry name" value="Extracellular_membr_CFEM_dom"/>
</dbReference>
<evidence type="ECO:0000256" key="7">
    <source>
        <dbReference type="ARBA" id="ARBA00022622"/>
    </source>
</evidence>
<evidence type="ECO:0000256" key="17">
    <source>
        <dbReference type="SAM" id="SignalP"/>
    </source>
</evidence>
<evidence type="ECO:0000259" key="18">
    <source>
        <dbReference type="PROSITE" id="PS52012"/>
    </source>
</evidence>
<name>A0A167BZW4_COLIC</name>
<keyword evidence="10 15" id="KW-0408">Iron</keyword>
<protein>
    <submittedName>
        <fullName evidence="19">Cfem domain protein</fullName>
    </submittedName>
</protein>
<evidence type="ECO:0000256" key="2">
    <source>
        <dbReference type="ARBA" id="ARBA00004613"/>
    </source>
</evidence>
<dbReference type="GO" id="GO:0005886">
    <property type="term" value="C:plasma membrane"/>
    <property type="evidence" value="ECO:0007669"/>
    <property type="project" value="UniProtKB-SubCell"/>
</dbReference>
<evidence type="ECO:0000256" key="5">
    <source>
        <dbReference type="ARBA" id="ARBA00022525"/>
    </source>
</evidence>
<keyword evidence="8 15" id="KW-0479">Metal-binding</keyword>
<keyword evidence="9 17" id="KW-0732">Signal</keyword>
<sequence length="188" mass="18856">MRHQFWTPATVVAAYLGGVCAQLDSLPPCGIACVNNVIAKGFGCASGDNTCLCKQQDFVFGIRDCAAQSCAADETTKINDYVTGLCATATKAPPASTPPASPPSVSNPPPPSTPAAQQTTSSTAFSSTSQPPPPPASTAALTRASAAETPASSAPTSSATSEATSKPITEAAQPTQLPTTTPTTLVSK</sequence>
<organism evidence="19 20">
    <name type="scientific">Colletotrichum incanum</name>
    <name type="common">Soybean anthracnose fungus</name>
    <dbReference type="NCBI Taxonomy" id="1573173"/>
    <lineage>
        <taxon>Eukaryota</taxon>
        <taxon>Fungi</taxon>
        <taxon>Dikarya</taxon>
        <taxon>Ascomycota</taxon>
        <taxon>Pezizomycotina</taxon>
        <taxon>Sordariomycetes</taxon>
        <taxon>Hypocreomycetidae</taxon>
        <taxon>Glomerellales</taxon>
        <taxon>Glomerellaceae</taxon>
        <taxon>Colletotrichum</taxon>
        <taxon>Colletotrichum spaethianum species complex</taxon>
    </lineage>
</organism>
<evidence type="ECO:0000313" key="19">
    <source>
        <dbReference type="EMBL" id="KZL81952.1"/>
    </source>
</evidence>
<accession>A0A167BZW4</accession>
<evidence type="ECO:0000256" key="13">
    <source>
        <dbReference type="ARBA" id="ARBA00023180"/>
    </source>
</evidence>
<dbReference type="AlphaFoldDB" id="A0A167BZW4"/>
<comment type="caution">
    <text evidence="19">The sequence shown here is derived from an EMBL/GenBank/DDBJ whole genome shotgun (WGS) entry which is preliminary data.</text>
</comment>
<dbReference type="GO" id="GO:0046872">
    <property type="term" value="F:metal ion binding"/>
    <property type="evidence" value="ECO:0007669"/>
    <property type="project" value="UniProtKB-UniRule"/>
</dbReference>